<dbReference type="SUPFAM" id="SSF56935">
    <property type="entry name" value="Porins"/>
    <property type="match status" value="1"/>
</dbReference>
<protein>
    <recommendedName>
        <fullName evidence="2">DUF1302 domain-containing protein</fullName>
    </recommendedName>
</protein>
<name>A0A644W4A8_9ZZZZ</name>
<dbReference type="AlphaFoldDB" id="A0A644W4A8"/>
<dbReference type="Pfam" id="PF06980">
    <property type="entry name" value="DUF1302"/>
    <property type="match status" value="1"/>
</dbReference>
<proteinExistence type="predicted"/>
<dbReference type="InterPro" id="IPR010727">
    <property type="entry name" value="DUF1302"/>
</dbReference>
<evidence type="ECO:0000313" key="1">
    <source>
        <dbReference type="EMBL" id="MPL98579.1"/>
    </source>
</evidence>
<gene>
    <name evidence="1" type="ORF">SDC9_44785</name>
</gene>
<sequence>MKTINLFFSMLLLVSVSSLTNAQEDNSLKLTGELLTDERLLLKDKNDWAWNENRLTLKLDKRIAGNSKFYSEVWLRNIGLPTASQSADLYNKGIVDPYNLEIREAYVQLNDFLTKNLDVTIGRQRIVWGTADKLNPTDNLNPLDLEDILDFGRRRGSDAINLNYYLSNDFSLQGVFVPFFQPANMPVGVFATALNPTMELPQGMVLKSFSDTVLMPRYNLGVSSTAGFKFKGFAKGVDFSVSYVWGYDGLPFVTKNAFIPVDLSGGISIASELSFARTHIIGADMATSIAGIGFWAEAATFVPEKDVIMTNDLSAFYPTSPVPVTKDSLLLDKTKPYLKFVVGGDYNFSDGSYLNLQYMHGFVHERGAENLNDYFFLRYEKKFFNEKLKVAPIGGGFIVTNWNNIKDNYALVYMPEVSYKATDNAEITISTVIFDGKGDNLFANLKDYNMVMFKLKYSF</sequence>
<comment type="caution">
    <text evidence="1">The sequence shown here is derived from an EMBL/GenBank/DDBJ whole genome shotgun (WGS) entry which is preliminary data.</text>
</comment>
<organism evidence="1">
    <name type="scientific">bioreactor metagenome</name>
    <dbReference type="NCBI Taxonomy" id="1076179"/>
    <lineage>
        <taxon>unclassified sequences</taxon>
        <taxon>metagenomes</taxon>
        <taxon>ecological metagenomes</taxon>
    </lineage>
</organism>
<accession>A0A644W4A8</accession>
<reference evidence="1" key="1">
    <citation type="submission" date="2019-08" db="EMBL/GenBank/DDBJ databases">
        <authorList>
            <person name="Kucharzyk K."/>
            <person name="Murdoch R.W."/>
            <person name="Higgins S."/>
            <person name="Loffler F."/>
        </authorList>
    </citation>
    <scope>NUCLEOTIDE SEQUENCE</scope>
</reference>
<evidence type="ECO:0008006" key="2">
    <source>
        <dbReference type="Google" id="ProtNLM"/>
    </source>
</evidence>
<dbReference type="EMBL" id="VSSQ01000616">
    <property type="protein sequence ID" value="MPL98579.1"/>
    <property type="molecule type" value="Genomic_DNA"/>
</dbReference>